<sequence>MDVMSTERRSVVLGSGACKTCHSGRDSAAHDVGYYKLACEYNFWHLVTVEGDGGNAERRSPAVKALNGLDNKILPWIYYHKVVGVANFFLFVEGEYATAGVSKVLESIHGVKLVHRTKELEEEQDKSRMWNETPMSRYLCNYELFVKQYLNTEMAVVMAEEAHMDWIFYLDTNEALLNETTYMNLSVRSRLFKKNYDHLTEEIYYGNYKESVRRYPRYFLTYSNGKSAARVQQHLRPNGAHRWYNYKKIPNAVMFHEAAVLHYIYAKFSDLTSRLDRCGCKPTKEHVKKCFFLEFDSDAFIIVSSSTE</sequence>
<organism evidence="1 2">
    <name type="scientific">Tanacetum coccineum</name>
    <dbReference type="NCBI Taxonomy" id="301880"/>
    <lineage>
        <taxon>Eukaryota</taxon>
        <taxon>Viridiplantae</taxon>
        <taxon>Streptophyta</taxon>
        <taxon>Embryophyta</taxon>
        <taxon>Tracheophyta</taxon>
        <taxon>Spermatophyta</taxon>
        <taxon>Magnoliopsida</taxon>
        <taxon>eudicotyledons</taxon>
        <taxon>Gunneridae</taxon>
        <taxon>Pentapetalae</taxon>
        <taxon>asterids</taxon>
        <taxon>campanulids</taxon>
        <taxon>Asterales</taxon>
        <taxon>Asteraceae</taxon>
        <taxon>Asteroideae</taxon>
        <taxon>Anthemideae</taxon>
        <taxon>Anthemidinae</taxon>
        <taxon>Tanacetum</taxon>
    </lineage>
</organism>
<dbReference type="EMBL" id="BQNB010017746">
    <property type="protein sequence ID" value="GJT66772.1"/>
    <property type="molecule type" value="Genomic_DNA"/>
</dbReference>
<protein>
    <recommendedName>
        <fullName evidence="3">Glycosyltransferase family 92 protein</fullName>
    </recommendedName>
</protein>
<dbReference type="Proteomes" id="UP001151760">
    <property type="component" value="Unassembled WGS sequence"/>
</dbReference>
<evidence type="ECO:0000313" key="1">
    <source>
        <dbReference type="EMBL" id="GJT66772.1"/>
    </source>
</evidence>
<reference evidence="1" key="2">
    <citation type="submission" date="2022-01" db="EMBL/GenBank/DDBJ databases">
        <authorList>
            <person name="Yamashiro T."/>
            <person name="Shiraishi A."/>
            <person name="Satake H."/>
            <person name="Nakayama K."/>
        </authorList>
    </citation>
    <scope>NUCLEOTIDE SEQUENCE</scope>
</reference>
<dbReference type="InterPro" id="IPR044224">
    <property type="entry name" value="KOBITO1-like"/>
</dbReference>
<evidence type="ECO:0000313" key="2">
    <source>
        <dbReference type="Proteomes" id="UP001151760"/>
    </source>
</evidence>
<evidence type="ECO:0008006" key="3">
    <source>
        <dbReference type="Google" id="ProtNLM"/>
    </source>
</evidence>
<accession>A0ABQ5FWE8</accession>
<dbReference type="PANTHER" id="PTHR46701:SF7">
    <property type="entry name" value="GLYCOSYLTRANSFERASE-LIKE KOBITO 1"/>
    <property type="match status" value="1"/>
</dbReference>
<name>A0ABQ5FWE8_9ASTR</name>
<comment type="caution">
    <text evidence="1">The sequence shown here is derived from an EMBL/GenBank/DDBJ whole genome shotgun (WGS) entry which is preliminary data.</text>
</comment>
<gene>
    <name evidence="1" type="ORF">Tco_1018252</name>
</gene>
<keyword evidence="2" id="KW-1185">Reference proteome</keyword>
<dbReference type="PANTHER" id="PTHR46701">
    <property type="entry name" value="GLYCOSYLTRANSFERASE-LIKE KOBITO 1"/>
    <property type="match status" value="1"/>
</dbReference>
<proteinExistence type="predicted"/>
<reference evidence="1" key="1">
    <citation type="journal article" date="2022" name="Int. J. Mol. Sci.">
        <title>Draft Genome of Tanacetum Coccineum: Genomic Comparison of Closely Related Tanacetum-Family Plants.</title>
        <authorList>
            <person name="Yamashiro T."/>
            <person name="Shiraishi A."/>
            <person name="Nakayama K."/>
            <person name="Satake H."/>
        </authorList>
    </citation>
    <scope>NUCLEOTIDE SEQUENCE</scope>
</reference>